<evidence type="ECO:0000256" key="1">
    <source>
        <dbReference type="SAM" id="Phobius"/>
    </source>
</evidence>
<reference evidence="2 3" key="1">
    <citation type="submission" date="2017-03" db="EMBL/GenBank/DDBJ databases">
        <title>Genome sequence of Clostridium chromiireducens DSM 23318.</title>
        <authorList>
            <person name="Poehlein A."/>
            <person name="Daniel R."/>
        </authorList>
    </citation>
    <scope>NUCLEOTIDE SEQUENCE [LARGE SCALE GENOMIC DNA]</scope>
    <source>
        <strain evidence="2 3">DSM 23318</strain>
    </source>
</reference>
<gene>
    <name evidence="2" type="ORF">CLCHR_31430</name>
</gene>
<dbReference type="EMBL" id="MZGT01000043">
    <property type="protein sequence ID" value="OPJ60067.1"/>
    <property type="molecule type" value="Genomic_DNA"/>
</dbReference>
<feature type="transmembrane region" description="Helical" evidence="1">
    <location>
        <begin position="12"/>
        <end position="34"/>
    </location>
</feature>
<dbReference type="Pfam" id="PF07963">
    <property type="entry name" value="N_methyl"/>
    <property type="match status" value="1"/>
</dbReference>
<dbReference type="NCBIfam" id="TIGR02532">
    <property type="entry name" value="IV_pilin_GFxxxE"/>
    <property type="match status" value="1"/>
</dbReference>
<protein>
    <recommendedName>
        <fullName evidence="4">Prepilin-type N-terminal cleavage/methylation domain-containing protein</fullName>
    </recommendedName>
</protein>
<dbReference type="OrthoDB" id="1938233at2"/>
<keyword evidence="1" id="KW-1133">Transmembrane helix</keyword>
<dbReference type="RefSeq" id="WP_079440756.1">
    <property type="nucleotide sequence ID" value="NZ_MZGT01000043.1"/>
</dbReference>
<organism evidence="2 3">
    <name type="scientific">Clostridium chromiireducens</name>
    <dbReference type="NCBI Taxonomy" id="225345"/>
    <lineage>
        <taxon>Bacteria</taxon>
        <taxon>Bacillati</taxon>
        <taxon>Bacillota</taxon>
        <taxon>Clostridia</taxon>
        <taxon>Eubacteriales</taxon>
        <taxon>Clostridiaceae</taxon>
        <taxon>Clostridium</taxon>
    </lineage>
</organism>
<dbReference type="Proteomes" id="UP000191056">
    <property type="component" value="Unassembled WGS sequence"/>
</dbReference>
<accession>A0A1V4IKR0</accession>
<keyword evidence="3" id="KW-1185">Reference proteome</keyword>
<name>A0A1V4IKR0_9CLOT</name>
<dbReference type="InterPro" id="IPR012902">
    <property type="entry name" value="N_methyl_site"/>
</dbReference>
<evidence type="ECO:0008006" key="4">
    <source>
        <dbReference type="Google" id="ProtNLM"/>
    </source>
</evidence>
<sequence>MKNNHKKHRGFTLLEMVIGITLLAMLIIPAYSIIISTMDSNKQAKVKQFAALQGQEIFEKIQSEKIEPRIDEEGNITGISKIGTLVIPEGKNEATQTVDQIYKVTVKVVKNEDITLAKEITAGITTNDLKVDLSGTTASNSTSIQVKSDNNNDKDDGKLNIHNLDTTLKLVINTMTKGNQKIVVVKDSGNNDILTYPVTVTDENKSNQIKLVLNFDGYEVVSNTDSTKLKTVEVSVYNQDDNRLNLFLQKSTNLDVQVDTKLGDVRVYDNRSLNPSKLGELYNINITVTKEEDGKEIEIFSGKSSQNININ</sequence>
<evidence type="ECO:0000313" key="3">
    <source>
        <dbReference type="Proteomes" id="UP000191056"/>
    </source>
</evidence>
<comment type="caution">
    <text evidence="2">The sequence shown here is derived from an EMBL/GenBank/DDBJ whole genome shotgun (WGS) entry which is preliminary data.</text>
</comment>
<keyword evidence="1" id="KW-0472">Membrane</keyword>
<proteinExistence type="predicted"/>
<dbReference type="STRING" id="225345.CLCHR_31430"/>
<evidence type="ECO:0000313" key="2">
    <source>
        <dbReference type="EMBL" id="OPJ60067.1"/>
    </source>
</evidence>
<dbReference type="AlphaFoldDB" id="A0A1V4IKR0"/>
<keyword evidence="1" id="KW-0812">Transmembrane</keyword>